<dbReference type="PATRIC" id="fig|1227363.6.peg.809"/>
<reference evidence="1 2" key="1">
    <citation type="journal article" date="2013" name="Genome Announc.">
        <title>Genome Sequence of Lactobacillus saerimneri 30a (Formerly Lactobacillus sp. Strain 30a), a Reference Lactic Acid Bacterium Strain Producing Biogenic Amines.</title>
        <authorList>
            <person name="Romano A."/>
            <person name="Trip H."/>
            <person name="Campbell-Sills H."/>
            <person name="Bouchez O."/>
            <person name="Sherman D."/>
            <person name="Lolkema J.S."/>
            <person name="Lucas P.M."/>
        </authorList>
    </citation>
    <scope>NUCLEOTIDE SEQUENCE [LARGE SCALE GENOMIC DNA]</scope>
    <source>
        <strain evidence="1 2">30a</strain>
    </source>
</reference>
<evidence type="ECO:0000313" key="1">
    <source>
        <dbReference type="EMBL" id="EKW98960.1"/>
    </source>
</evidence>
<sequence>MNLEKYWGKTVRIVDINVEVWEGKVTGIDYAFNYDDIEYDELELKIGNRIIAFPENHIKSIELINQGAKKNLGSQKNHYYMLNDLPHRAMIIKVNEWGKEFYFDILRKKWQPIKIMINYLWPYSDTFNMYDEMEEAEALKIVQSFINVPWSFEETDKGRKWQTMSYSQVILKMLADGVNGNVENYYNYFSDLTAKLGEEEEFAEGWLRENEELYDLINDVELFCFYVEEDIRDRKMCQAFLKPYYEKAKRIMEKYD</sequence>
<dbReference type="EMBL" id="ANAG01000013">
    <property type="protein sequence ID" value="EKW98960.1"/>
    <property type="molecule type" value="Genomic_DNA"/>
</dbReference>
<protein>
    <submittedName>
        <fullName evidence="1">Uncharacterized protein</fullName>
    </submittedName>
</protein>
<dbReference type="AlphaFoldDB" id="M5J605"/>
<gene>
    <name evidence="1" type="ORF">D271_04154</name>
</gene>
<comment type="caution">
    <text evidence="1">The sequence shown here is derived from an EMBL/GenBank/DDBJ whole genome shotgun (WGS) entry which is preliminary data.</text>
</comment>
<organism evidence="1 2">
    <name type="scientific">Ligilactobacillus saerimneri 30a</name>
    <dbReference type="NCBI Taxonomy" id="1227363"/>
    <lineage>
        <taxon>Bacteria</taxon>
        <taxon>Bacillati</taxon>
        <taxon>Bacillota</taxon>
        <taxon>Bacilli</taxon>
        <taxon>Lactobacillales</taxon>
        <taxon>Lactobacillaceae</taxon>
        <taxon>Ligilactobacillus</taxon>
    </lineage>
</organism>
<dbReference type="Proteomes" id="UP000011912">
    <property type="component" value="Unassembled WGS sequence"/>
</dbReference>
<dbReference type="RefSeq" id="WP_009553675.1">
    <property type="nucleotide sequence ID" value="NZ_ANAG01000013.1"/>
</dbReference>
<accession>M5J605</accession>
<evidence type="ECO:0000313" key="2">
    <source>
        <dbReference type="Proteomes" id="UP000011912"/>
    </source>
</evidence>
<name>M5J605_9LACO</name>
<keyword evidence="2" id="KW-1185">Reference proteome</keyword>
<proteinExistence type="predicted"/>